<keyword evidence="4 8" id="KW-0863">Zinc-finger</keyword>
<proteinExistence type="predicted"/>
<dbReference type="GO" id="GO:0016020">
    <property type="term" value="C:membrane"/>
    <property type="evidence" value="ECO:0007669"/>
    <property type="project" value="UniProtKB-SubCell"/>
</dbReference>
<accession>E4XT28</accession>
<feature type="domain" description="RING-type" evidence="11">
    <location>
        <begin position="592"/>
        <end position="634"/>
    </location>
</feature>
<gene>
    <name evidence="12" type="ORF">GSOID_T00002955001</name>
</gene>
<feature type="transmembrane region" description="Helical" evidence="10">
    <location>
        <begin position="45"/>
        <end position="61"/>
    </location>
</feature>
<feature type="transmembrane region" description="Helical" evidence="10">
    <location>
        <begin position="324"/>
        <end position="347"/>
    </location>
</feature>
<dbReference type="InterPro" id="IPR001841">
    <property type="entry name" value="Znf_RING"/>
</dbReference>
<keyword evidence="2 10" id="KW-0812">Transmembrane</keyword>
<keyword evidence="5" id="KW-0862">Zinc</keyword>
<dbReference type="AlphaFoldDB" id="E4XT28"/>
<dbReference type="PROSITE" id="PS50089">
    <property type="entry name" value="ZF_RING_2"/>
    <property type="match status" value="1"/>
</dbReference>
<dbReference type="EMBL" id="FN653145">
    <property type="protein sequence ID" value="CBY12890.1"/>
    <property type="molecule type" value="Genomic_DNA"/>
</dbReference>
<dbReference type="InterPro" id="IPR050731">
    <property type="entry name" value="HRD1_E3_ubiq-ligases"/>
</dbReference>
<evidence type="ECO:0000256" key="2">
    <source>
        <dbReference type="ARBA" id="ARBA00022692"/>
    </source>
</evidence>
<evidence type="ECO:0000256" key="5">
    <source>
        <dbReference type="ARBA" id="ARBA00022833"/>
    </source>
</evidence>
<dbReference type="PANTHER" id="PTHR22763:SF190">
    <property type="entry name" value="RING FINGER PROTEIN 24"/>
    <property type="match status" value="1"/>
</dbReference>
<organism evidence="12">
    <name type="scientific">Oikopleura dioica</name>
    <name type="common">Tunicate</name>
    <dbReference type="NCBI Taxonomy" id="34765"/>
    <lineage>
        <taxon>Eukaryota</taxon>
        <taxon>Metazoa</taxon>
        <taxon>Chordata</taxon>
        <taxon>Tunicata</taxon>
        <taxon>Appendicularia</taxon>
        <taxon>Copelata</taxon>
        <taxon>Oikopleuridae</taxon>
        <taxon>Oikopleura</taxon>
    </lineage>
</organism>
<name>E4XT28_OIKDI</name>
<dbReference type="SUPFAM" id="SSF57850">
    <property type="entry name" value="RING/U-box"/>
    <property type="match status" value="1"/>
</dbReference>
<feature type="transmembrane region" description="Helical" evidence="10">
    <location>
        <begin position="21"/>
        <end position="39"/>
    </location>
</feature>
<protein>
    <recommendedName>
        <fullName evidence="11">RING-type domain-containing protein</fullName>
    </recommendedName>
</protein>
<evidence type="ECO:0000256" key="6">
    <source>
        <dbReference type="ARBA" id="ARBA00022989"/>
    </source>
</evidence>
<dbReference type="PANTHER" id="PTHR22763">
    <property type="entry name" value="RING ZINC FINGER PROTEIN"/>
    <property type="match status" value="1"/>
</dbReference>
<evidence type="ECO:0000256" key="4">
    <source>
        <dbReference type="ARBA" id="ARBA00022771"/>
    </source>
</evidence>
<dbReference type="InterPro" id="IPR013083">
    <property type="entry name" value="Znf_RING/FYVE/PHD"/>
</dbReference>
<evidence type="ECO:0000256" key="7">
    <source>
        <dbReference type="ARBA" id="ARBA00023136"/>
    </source>
</evidence>
<dbReference type="InParanoid" id="E4XT28"/>
<evidence type="ECO:0000256" key="3">
    <source>
        <dbReference type="ARBA" id="ARBA00022723"/>
    </source>
</evidence>
<feature type="transmembrane region" description="Helical" evidence="10">
    <location>
        <begin position="154"/>
        <end position="177"/>
    </location>
</feature>
<evidence type="ECO:0000256" key="8">
    <source>
        <dbReference type="PROSITE-ProRule" id="PRU00175"/>
    </source>
</evidence>
<evidence type="ECO:0000256" key="1">
    <source>
        <dbReference type="ARBA" id="ARBA00004141"/>
    </source>
</evidence>
<dbReference type="CDD" id="cd16469">
    <property type="entry name" value="RING-H2_RNF24-like"/>
    <property type="match status" value="1"/>
</dbReference>
<evidence type="ECO:0000256" key="9">
    <source>
        <dbReference type="SAM" id="MobiDB-lite"/>
    </source>
</evidence>
<dbReference type="Proteomes" id="UP000001307">
    <property type="component" value="Unassembled WGS sequence"/>
</dbReference>
<dbReference type="GO" id="GO:0008270">
    <property type="term" value="F:zinc ion binding"/>
    <property type="evidence" value="ECO:0007669"/>
    <property type="project" value="UniProtKB-KW"/>
</dbReference>
<dbReference type="Pfam" id="PF13639">
    <property type="entry name" value="zf-RING_2"/>
    <property type="match status" value="1"/>
</dbReference>
<sequence length="666" mass="76147">MEVARRELDPFRWNFNIPKELYRVPLFIVIEALISGRILHDATPTWITIQLWIACIIPLFLNDDKIPQYFRLVFVYIGHCMLNLVDNFLLNLARPESPPIYGLIGLAPMELPDFQYLVRVAFMIFNLIFFRATLSNLMIIEPEDEDSRWSFSQLPAIAVGVIMVFANIQASAYYILLGMRIMCLRNMIIPITREILRAIHDTDIADQYNNIFEEENTDPETPLYAHLRTSLRLLLETLVNVNPPFGAVLKILLHSMIIKSVFHAVATFTHFGKSVESLIESSPEIEGLSITSLNSSGLALLNISSYSLHEFVEMQYFGDYMPSTIFGSIVLITTDSLFSVFSVAYFLSGPGVWLGVSIQTWLGNGAEPNDPEERGQRMGQFLGMLHGFMALQTGITFMSPEERFERAYKNSWLEAVACLHYLHEIVDAELNNNHVDGRSVSRPLQAMFALLLIPFCIEVELLNNHQISTWSIPVFVFTLELIVKALTSFAVYWLNQNDANEDTIFWTKTASKGFELLGGVIMLINAIYVLIFERPIMTVVRILMMTIHTYFNIYRTFTKTAKTIRLRLQTAELLDKLKVVDVSEIPEPDRLCAICYEDFIVGSNVVVETVCQHRFHKYCIKKWLRLKNVCPLCHRPVFTNTSQSGAPEDDQNQNALILDNDDDDIF</sequence>
<dbReference type="GO" id="GO:0012505">
    <property type="term" value="C:endomembrane system"/>
    <property type="evidence" value="ECO:0007669"/>
    <property type="project" value="TreeGrafter"/>
</dbReference>
<dbReference type="InterPro" id="IPR025754">
    <property type="entry name" value="TRC8_N_dom"/>
</dbReference>
<feature type="transmembrane region" description="Helical" evidence="10">
    <location>
        <begin position="474"/>
        <end position="494"/>
    </location>
</feature>
<dbReference type="GO" id="GO:0043161">
    <property type="term" value="P:proteasome-mediated ubiquitin-dependent protein catabolic process"/>
    <property type="evidence" value="ECO:0007669"/>
    <property type="project" value="TreeGrafter"/>
</dbReference>
<dbReference type="Pfam" id="PF13705">
    <property type="entry name" value="TRC8_N"/>
    <property type="match status" value="1"/>
</dbReference>
<evidence type="ECO:0000313" key="12">
    <source>
        <dbReference type="EMBL" id="CBY12890.1"/>
    </source>
</evidence>
<evidence type="ECO:0000259" key="11">
    <source>
        <dbReference type="PROSITE" id="PS50089"/>
    </source>
</evidence>
<comment type="subcellular location">
    <subcellularLocation>
        <location evidence="1">Membrane</location>
        <topology evidence="1">Multi-pass membrane protein</topology>
    </subcellularLocation>
</comment>
<dbReference type="GO" id="GO:0061630">
    <property type="term" value="F:ubiquitin protein ligase activity"/>
    <property type="evidence" value="ECO:0007669"/>
    <property type="project" value="TreeGrafter"/>
</dbReference>
<feature type="region of interest" description="Disordered" evidence="9">
    <location>
        <begin position="643"/>
        <end position="666"/>
    </location>
</feature>
<keyword evidence="3" id="KW-0479">Metal-binding</keyword>
<feature type="transmembrane region" description="Helical" evidence="10">
    <location>
        <begin position="116"/>
        <end position="134"/>
    </location>
</feature>
<keyword evidence="6 10" id="KW-1133">Transmembrane helix</keyword>
<evidence type="ECO:0000313" key="13">
    <source>
        <dbReference type="Proteomes" id="UP000001307"/>
    </source>
</evidence>
<dbReference type="Gene3D" id="3.30.40.10">
    <property type="entry name" value="Zinc/RING finger domain, C3HC4 (zinc finger)"/>
    <property type="match status" value="1"/>
</dbReference>
<reference evidence="12" key="1">
    <citation type="journal article" date="2010" name="Science">
        <title>Plasticity of animal genome architecture unmasked by rapid evolution of a pelagic tunicate.</title>
        <authorList>
            <person name="Denoeud F."/>
            <person name="Henriet S."/>
            <person name="Mungpakdee S."/>
            <person name="Aury J.M."/>
            <person name="Da Silva C."/>
            <person name="Brinkmann H."/>
            <person name="Mikhaleva J."/>
            <person name="Olsen L.C."/>
            <person name="Jubin C."/>
            <person name="Canestro C."/>
            <person name="Bouquet J.M."/>
            <person name="Danks G."/>
            <person name="Poulain J."/>
            <person name="Campsteijn C."/>
            <person name="Adamski M."/>
            <person name="Cross I."/>
            <person name="Yadetie F."/>
            <person name="Muffato M."/>
            <person name="Louis A."/>
            <person name="Butcher S."/>
            <person name="Tsagkogeorga G."/>
            <person name="Konrad A."/>
            <person name="Singh S."/>
            <person name="Jensen M.F."/>
            <person name="Cong E.H."/>
            <person name="Eikeseth-Otteraa H."/>
            <person name="Noel B."/>
            <person name="Anthouard V."/>
            <person name="Porcel B.M."/>
            <person name="Kachouri-Lafond R."/>
            <person name="Nishino A."/>
            <person name="Ugolini M."/>
            <person name="Chourrout P."/>
            <person name="Nishida H."/>
            <person name="Aasland R."/>
            <person name="Huzurbazar S."/>
            <person name="Westhof E."/>
            <person name="Delsuc F."/>
            <person name="Lehrach H."/>
            <person name="Reinhardt R."/>
            <person name="Weissenbach J."/>
            <person name="Roy S.W."/>
            <person name="Artiguenave F."/>
            <person name="Postlethwait J.H."/>
            <person name="Manak J.R."/>
            <person name="Thompson E.M."/>
            <person name="Jaillon O."/>
            <person name="Du Pasquier L."/>
            <person name="Boudinot P."/>
            <person name="Liberles D.A."/>
            <person name="Volff J.N."/>
            <person name="Philippe H."/>
            <person name="Lenhard B."/>
            <person name="Roest Crollius H."/>
            <person name="Wincker P."/>
            <person name="Chourrout D."/>
        </authorList>
    </citation>
    <scope>NUCLEOTIDE SEQUENCE [LARGE SCALE GENOMIC DNA]</scope>
</reference>
<feature type="transmembrane region" description="Helical" evidence="10">
    <location>
        <begin position="514"/>
        <end position="532"/>
    </location>
</feature>
<keyword evidence="7 10" id="KW-0472">Membrane</keyword>
<dbReference type="SMART" id="SM00184">
    <property type="entry name" value="RING"/>
    <property type="match status" value="1"/>
</dbReference>
<evidence type="ECO:0000256" key="10">
    <source>
        <dbReference type="SAM" id="Phobius"/>
    </source>
</evidence>
<dbReference type="OrthoDB" id="4348522at2759"/>
<keyword evidence="13" id="KW-1185">Reference proteome</keyword>